<proteinExistence type="predicted"/>
<organism evidence="2 3">
    <name type="scientific">Porites evermanni</name>
    <dbReference type="NCBI Taxonomy" id="104178"/>
    <lineage>
        <taxon>Eukaryota</taxon>
        <taxon>Metazoa</taxon>
        <taxon>Cnidaria</taxon>
        <taxon>Anthozoa</taxon>
        <taxon>Hexacorallia</taxon>
        <taxon>Scleractinia</taxon>
        <taxon>Fungiina</taxon>
        <taxon>Poritidae</taxon>
        <taxon>Porites</taxon>
    </lineage>
</organism>
<reference evidence="2 3" key="1">
    <citation type="submission" date="2022-05" db="EMBL/GenBank/DDBJ databases">
        <authorList>
            <consortium name="Genoscope - CEA"/>
            <person name="William W."/>
        </authorList>
    </citation>
    <scope>NUCLEOTIDE SEQUENCE [LARGE SCALE GENOMIC DNA]</scope>
</reference>
<name>A0ABN8LQ80_9CNID</name>
<feature type="compositionally biased region" description="Polar residues" evidence="1">
    <location>
        <begin position="92"/>
        <end position="105"/>
    </location>
</feature>
<comment type="caution">
    <text evidence="2">The sequence shown here is derived from an EMBL/GenBank/DDBJ whole genome shotgun (WGS) entry which is preliminary data.</text>
</comment>
<evidence type="ECO:0000313" key="3">
    <source>
        <dbReference type="Proteomes" id="UP001159427"/>
    </source>
</evidence>
<gene>
    <name evidence="2" type="ORF">PEVE_00044081</name>
</gene>
<feature type="region of interest" description="Disordered" evidence="1">
    <location>
        <begin position="92"/>
        <end position="113"/>
    </location>
</feature>
<accession>A0ABN8LQ80</accession>
<dbReference type="Proteomes" id="UP001159427">
    <property type="component" value="Unassembled WGS sequence"/>
</dbReference>
<dbReference type="EMBL" id="CALNXI010000092">
    <property type="protein sequence ID" value="CAH3018619.1"/>
    <property type="molecule type" value="Genomic_DNA"/>
</dbReference>
<sequence>MTIYRHEENRGGKRHARYAKFPLLSPRKRNSLIGLPPIYEADEDCEELPFLETKDNKSSLRARKVEDVHREFHAASIKTFQRNATMPHAQKTLTNETRPQQQQYAESRDQDRTETCPYLKRNLGHNLSTCRVERNNQILFPDFFPPGMHVHCAQNALPEASKGLYMKIIQGNSEIEATSNFCKTNKRTNLSDNSDKQQSWMQFFG</sequence>
<evidence type="ECO:0000313" key="2">
    <source>
        <dbReference type="EMBL" id="CAH3018619.1"/>
    </source>
</evidence>
<protein>
    <submittedName>
        <fullName evidence="2">Uncharacterized protein</fullName>
    </submittedName>
</protein>
<evidence type="ECO:0000256" key="1">
    <source>
        <dbReference type="SAM" id="MobiDB-lite"/>
    </source>
</evidence>
<keyword evidence="3" id="KW-1185">Reference proteome</keyword>